<dbReference type="EMBL" id="AVOT02003451">
    <property type="protein sequence ID" value="MBW0473566.1"/>
    <property type="molecule type" value="Genomic_DNA"/>
</dbReference>
<dbReference type="AlphaFoldDB" id="A0A9Q3BW48"/>
<proteinExistence type="predicted"/>
<evidence type="ECO:0000313" key="2">
    <source>
        <dbReference type="EMBL" id="MBW0473566.1"/>
    </source>
</evidence>
<name>A0A9Q3BW48_9BASI</name>
<reference evidence="2" key="1">
    <citation type="submission" date="2021-03" db="EMBL/GenBank/DDBJ databases">
        <title>Draft genome sequence of rust myrtle Austropuccinia psidii MF-1, a brazilian biotype.</title>
        <authorList>
            <person name="Quecine M.C."/>
            <person name="Pachon D.M.R."/>
            <person name="Bonatelli M.L."/>
            <person name="Correr F.H."/>
            <person name="Franceschini L.M."/>
            <person name="Leite T.F."/>
            <person name="Margarido G.R.A."/>
            <person name="Almeida C.A."/>
            <person name="Ferrarezi J.A."/>
            <person name="Labate C.A."/>
        </authorList>
    </citation>
    <scope>NUCLEOTIDE SEQUENCE</scope>
    <source>
        <strain evidence="2">MF-1</strain>
    </source>
</reference>
<evidence type="ECO:0000256" key="1">
    <source>
        <dbReference type="SAM" id="MobiDB-lite"/>
    </source>
</evidence>
<protein>
    <submittedName>
        <fullName evidence="2">Uncharacterized protein</fullName>
    </submittedName>
</protein>
<feature type="region of interest" description="Disordered" evidence="1">
    <location>
        <begin position="1"/>
        <end position="30"/>
    </location>
</feature>
<organism evidence="2 3">
    <name type="scientific">Austropuccinia psidii MF-1</name>
    <dbReference type="NCBI Taxonomy" id="1389203"/>
    <lineage>
        <taxon>Eukaryota</taxon>
        <taxon>Fungi</taxon>
        <taxon>Dikarya</taxon>
        <taxon>Basidiomycota</taxon>
        <taxon>Pucciniomycotina</taxon>
        <taxon>Pucciniomycetes</taxon>
        <taxon>Pucciniales</taxon>
        <taxon>Sphaerophragmiaceae</taxon>
        <taxon>Austropuccinia</taxon>
    </lineage>
</organism>
<accession>A0A9Q3BW48</accession>
<dbReference type="Proteomes" id="UP000765509">
    <property type="component" value="Unassembled WGS sequence"/>
</dbReference>
<comment type="caution">
    <text evidence="2">The sequence shown here is derived from an EMBL/GenBank/DDBJ whole genome shotgun (WGS) entry which is preliminary data.</text>
</comment>
<gene>
    <name evidence="2" type="ORF">O181_013281</name>
</gene>
<evidence type="ECO:0000313" key="3">
    <source>
        <dbReference type="Proteomes" id="UP000765509"/>
    </source>
</evidence>
<sequence length="171" mass="19390">MTNDAKTPGTKMLNGKTLSDELKEETESEIQEKLSSRQDIIEVLSQSYTALRRSLKVLQDNGFWKTDYSSLGQELHTPHPKSSDLPHISEYQEVIPEIYGRQNESRGTCLKIFKDLKDVYEKITILVGNRLISLAGLHSILIVGTKKATSRPSTRLLEFFERFAFLSLNGT</sequence>
<keyword evidence="3" id="KW-1185">Reference proteome</keyword>